<evidence type="ECO:0000313" key="2">
    <source>
        <dbReference type="EMBL" id="KAK4084858.1"/>
    </source>
</evidence>
<reference evidence="3" key="1">
    <citation type="submission" date="2015-05" db="EMBL/GenBank/DDBJ databases">
        <authorList>
            <person name="Wang D.B."/>
            <person name="Wang M."/>
        </authorList>
    </citation>
    <scope>NUCLEOTIDE SEQUENCE</scope>
    <source>
        <strain evidence="3">36-1</strain>
    </source>
</reference>
<sequence length="89" mass="9795">MFSLKFERLPPPLRQGGSLRLPSCDSPVLVAAVKTWHLQRPPEPQKPPPVVLEPPSRRSDPAPLEATLSRRPVNVNTTPRATATSTRVV</sequence>
<dbReference type="AlphaFoldDB" id="A0A2U3DZP7"/>
<reference evidence="2 5" key="4">
    <citation type="journal article" date="2024" name="Microbiol. Resour. Announc.">
        <title>Genome annotations for the ascomycete fungi Trichoderma harzianum, Trichoderma aggressivum, and Purpureocillium lilacinum.</title>
        <authorList>
            <person name="Beijen E.P.W."/>
            <person name="Ohm R.A."/>
        </authorList>
    </citation>
    <scope>NUCLEOTIDE SEQUENCE [LARGE SCALE GENOMIC DNA]</scope>
    <source>
        <strain evidence="2 5">CBS 150709</strain>
    </source>
</reference>
<dbReference type="Proteomes" id="UP000245956">
    <property type="component" value="Unassembled WGS sequence"/>
</dbReference>
<dbReference type="EMBL" id="LCWV01000017">
    <property type="protein sequence ID" value="PWI67712.1"/>
    <property type="molecule type" value="Genomic_DNA"/>
</dbReference>
<reference evidence="3 4" key="2">
    <citation type="journal article" date="2016" name="Front. Microbiol.">
        <title>Genome and transcriptome sequences reveal the specific parasitism of the nematophagous Purpureocillium lilacinum 36-1.</title>
        <authorList>
            <person name="Xie J."/>
            <person name="Li S."/>
            <person name="Mo C."/>
            <person name="Xiao X."/>
            <person name="Peng D."/>
            <person name="Wang G."/>
            <person name="Xiao Y."/>
        </authorList>
    </citation>
    <scope>NUCLEOTIDE SEQUENCE [LARGE SCALE GENOMIC DNA]</scope>
    <source>
        <strain evidence="3 4">36-1</strain>
    </source>
</reference>
<dbReference type="EMBL" id="JAWRVI010000049">
    <property type="protein sequence ID" value="KAK4084858.1"/>
    <property type="molecule type" value="Genomic_DNA"/>
</dbReference>
<feature type="compositionally biased region" description="Polar residues" evidence="1">
    <location>
        <begin position="74"/>
        <end position="89"/>
    </location>
</feature>
<keyword evidence="5" id="KW-1185">Reference proteome</keyword>
<proteinExistence type="predicted"/>
<feature type="region of interest" description="Disordered" evidence="1">
    <location>
        <begin position="39"/>
        <end position="89"/>
    </location>
</feature>
<gene>
    <name evidence="3" type="ORF">PCL_02633</name>
    <name evidence="2" type="ORF">Purlil1_10078</name>
</gene>
<feature type="compositionally biased region" description="Pro residues" evidence="1">
    <location>
        <begin position="41"/>
        <end position="52"/>
    </location>
</feature>
<comment type="caution">
    <text evidence="3">The sequence shown here is derived from an EMBL/GenBank/DDBJ whole genome shotgun (WGS) entry which is preliminary data.</text>
</comment>
<reference evidence="2" key="3">
    <citation type="submission" date="2023-11" db="EMBL/GenBank/DDBJ databases">
        <authorList>
            <person name="Beijen E."/>
            <person name="Ohm R.A."/>
        </authorList>
    </citation>
    <scope>NUCLEOTIDE SEQUENCE</scope>
    <source>
        <strain evidence="2">CBS 150709</strain>
    </source>
</reference>
<evidence type="ECO:0000313" key="4">
    <source>
        <dbReference type="Proteomes" id="UP000245956"/>
    </source>
</evidence>
<name>A0A2U3DZP7_PURLI</name>
<accession>A0A2U3DZP7</accession>
<evidence type="ECO:0000313" key="3">
    <source>
        <dbReference type="EMBL" id="PWI67712.1"/>
    </source>
</evidence>
<dbReference type="Proteomes" id="UP001287286">
    <property type="component" value="Unassembled WGS sequence"/>
</dbReference>
<evidence type="ECO:0000256" key="1">
    <source>
        <dbReference type="SAM" id="MobiDB-lite"/>
    </source>
</evidence>
<organism evidence="3 4">
    <name type="scientific">Purpureocillium lilacinum</name>
    <name type="common">Paecilomyces lilacinus</name>
    <dbReference type="NCBI Taxonomy" id="33203"/>
    <lineage>
        <taxon>Eukaryota</taxon>
        <taxon>Fungi</taxon>
        <taxon>Dikarya</taxon>
        <taxon>Ascomycota</taxon>
        <taxon>Pezizomycotina</taxon>
        <taxon>Sordariomycetes</taxon>
        <taxon>Hypocreomycetidae</taxon>
        <taxon>Hypocreales</taxon>
        <taxon>Ophiocordycipitaceae</taxon>
        <taxon>Purpureocillium</taxon>
    </lineage>
</organism>
<evidence type="ECO:0000313" key="5">
    <source>
        <dbReference type="Proteomes" id="UP001287286"/>
    </source>
</evidence>
<protein>
    <submittedName>
        <fullName evidence="3">Uncharacterized protein</fullName>
    </submittedName>
</protein>